<keyword evidence="2" id="KW-1185">Reference proteome</keyword>
<organism evidence="1 2">
    <name type="scientific">Auxenochlorella protothecoides</name>
    <name type="common">Green microalga</name>
    <name type="synonym">Chlorella protothecoides</name>
    <dbReference type="NCBI Taxonomy" id="3075"/>
    <lineage>
        <taxon>Eukaryota</taxon>
        <taxon>Viridiplantae</taxon>
        <taxon>Chlorophyta</taxon>
        <taxon>core chlorophytes</taxon>
        <taxon>Trebouxiophyceae</taxon>
        <taxon>Chlorellales</taxon>
        <taxon>Chlorellaceae</taxon>
        <taxon>Auxenochlorella</taxon>
    </lineage>
</organism>
<dbReference type="Proteomes" id="UP000028924">
    <property type="component" value="Unassembled WGS sequence"/>
</dbReference>
<reference evidence="1 2" key="1">
    <citation type="journal article" date="2014" name="BMC Genomics">
        <title>Oil accumulation mechanisms of the oleaginous microalga Chlorella protothecoides revealed through its genome, transcriptomes, and proteomes.</title>
        <authorList>
            <person name="Gao C."/>
            <person name="Wang Y."/>
            <person name="Shen Y."/>
            <person name="Yan D."/>
            <person name="He X."/>
            <person name="Dai J."/>
            <person name="Wu Q."/>
        </authorList>
    </citation>
    <scope>NUCLEOTIDE SEQUENCE [LARGE SCALE GENOMIC DNA]</scope>
    <source>
        <strain evidence="1 2">0710</strain>
    </source>
</reference>
<evidence type="ECO:0000313" key="1">
    <source>
        <dbReference type="EMBL" id="KFM29201.1"/>
    </source>
</evidence>
<dbReference type="RefSeq" id="XP_011402254.1">
    <property type="nucleotide sequence ID" value="XM_011403952.1"/>
</dbReference>
<dbReference type="GeneID" id="23612968"/>
<dbReference type="KEGG" id="apro:F751_1577"/>
<dbReference type="AlphaFoldDB" id="A0A087STZ7"/>
<dbReference type="EMBL" id="KL662189">
    <property type="protein sequence ID" value="KFM29201.1"/>
    <property type="molecule type" value="Genomic_DNA"/>
</dbReference>
<accession>A0A087STZ7</accession>
<name>A0A087STZ7_AUXPR</name>
<sequence>MHKLTSIPAIAGSVHLDPDVVDARHLANAANHLRSDDAAAGRLGVHYELHLAELGLNALRDGVAIVPRDGEQVPAQEWEVWGVGKGG</sequence>
<evidence type="ECO:0000313" key="2">
    <source>
        <dbReference type="Proteomes" id="UP000028924"/>
    </source>
</evidence>
<gene>
    <name evidence="1" type="ORF">F751_1577</name>
</gene>
<protein>
    <submittedName>
        <fullName evidence="1">Uncharacterized protein</fullName>
    </submittedName>
</protein>
<proteinExistence type="predicted"/>